<comment type="caution">
    <text evidence="2">The sequence shown here is derived from an EMBL/GenBank/DDBJ whole genome shotgun (WGS) entry which is preliminary data.</text>
</comment>
<accession>A0A9Q3PUZ9</accession>
<dbReference type="AlphaFoldDB" id="A0A9Q3PUZ9"/>
<feature type="region of interest" description="Disordered" evidence="1">
    <location>
        <begin position="330"/>
        <end position="367"/>
    </location>
</feature>
<keyword evidence="3" id="KW-1185">Reference proteome</keyword>
<evidence type="ECO:0000256" key="1">
    <source>
        <dbReference type="SAM" id="MobiDB-lite"/>
    </source>
</evidence>
<protein>
    <submittedName>
        <fullName evidence="2">Uncharacterized protein</fullName>
    </submittedName>
</protein>
<name>A0A9Q3PUZ9_9BASI</name>
<reference evidence="2" key="1">
    <citation type="submission" date="2021-03" db="EMBL/GenBank/DDBJ databases">
        <title>Draft genome sequence of rust myrtle Austropuccinia psidii MF-1, a brazilian biotype.</title>
        <authorList>
            <person name="Quecine M.C."/>
            <person name="Pachon D.M.R."/>
            <person name="Bonatelli M.L."/>
            <person name="Correr F.H."/>
            <person name="Franceschini L.M."/>
            <person name="Leite T.F."/>
            <person name="Margarido G.R.A."/>
            <person name="Almeida C.A."/>
            <person name="Ferrarezi J.A."/>
            <person name="Labate C.A."/>
        </authorList>
    </citation>
    <scope>NUCLEOTIDE SEQUENCE</scope>
    <source>
        <strain evidence="2">MF-1</strain>
    </source>
</reference>
<evidence type="ECO:0000313" key="3">
    <source>
        <dbReference type="Proteomes" id="UP000765509"/>
    </source>
</evidence>
<proteinExistence type="predicted"/>
<sequence length="367" mass="42595">MLEEHVVPPKPKNSLLKEFNQPFSTNEQLQNAATSQTGGNLITKKEVQTLRDACAGHKKVGKHIVYLENFYFLYICSLLSKLGIRVWAPDLEEAPGFLYNAACRTVAIMNFRQLACSGAYQFMQANLKYLNNISLLHRTYDHFVHYLMSERYKKKIKEAWKNLDEDQKRLAQRRYKFAVANDYPNRYLNVIKDINSHSDDEFFPEFKAYATKELLYCSDTANVFFRNLDRQMKENNKIFGKSAPLCPQCQPIIPIFSASTKVPRNMPLDFYPPDWLNKLNYAQRFSIANARKVAFVPLSIVEMSNKIHTDENLRDKAFNEKYWEAVTQPYDLSHEGAESSDNNDDENSEENEYSNGDIIDLRNGEID</sequence>
<evidence type="ECO:0000313" key="2">
    <source>
        <dbReference type="EMBL" id="MBW0575178.1"/>
    </source>
</evidence>
<dbReference type="Proteomes" id="UP000765509">
    <property type="component" value="Unassembled WGS sequence"/>
</dbReference>
<dbReference type="EMBL" id="AVOT02095758">
    <property type="protein sequence ID" value="MBW0575178.1"/>
    <property type="molecule type" value="Genomic_DNA"/>
</dbReference>
<organism evidence="2 3">
    <name type="scientific">Austropuccinia psidii MF-1</name>
    <dbReference type="NCBI Taxonomy" id="1389203"/>
    <lineage>
        <taxon>Eukaryota</taxon>
        <taxon>Fungi</taxon>
        <taxon>Dikarya</taxon>
        <taxon>Basidiomycota</taxon>
        <taxon>Pucciniomycotina</taxon>
        <taxon>Pucciniomycetes</taxon>
        <taxon>Pucciniales</taxon>
        <taxon>Sphaerophragmiaceae</taxon>
        <taxon>Austropuccinia</taxon>
    </lineage>
</organism>
<feature type="compositionally biased region" description="Acidic residues" evidence="1">
    <location>
        <begin position="341"/>
        <end position="352"/>
    </location>
</feature>
<gene>
    <name evidence="2" type="ORF">O181_114893</name>
</gene>